<evidence type="ECO:0000256" key="4">
    <source>
        <dbReference type="ARBA" id="ARBA00023239"/>
    </source>
</evidence>
<dbReference type="PANTHER" id="PTHR38042:SF1">
    <property type="entry name" value="UROPORPHYRINOGEN-III SYNTHASE, CHLOROPLASTIC"/>
    <property type="match status" value="1"/>
</dbReference>
<dbReference type="InterPro" id="IPR039793">
    <property type="entry name" value="UROS/Hem4"/>
</dbReference>
<reference evidence="11 12" key="1">
    <citation type="submission" date="2015-11" db="EMBL/GenBank/DDBJ databases">
        <title>Genome Sequence of Bacillus simplex strain VanAntwerpen2.</title>
        <authorList>
            <person name="Couger M.B."/>
        </authorList>
    </citation>
    <scope>NUCLEOTIDE SEQUENCE [LARGE SCALE GENOMIC DNA]</scope>
    <source>
        <strain evidence="11 12">VanAntwerpen02</strain>
    </source>
</reference>
<dbReference type="Pfam" id="PF02602">
    <property type="entry name" value="HEM4"/>
    <property type="match status" value="1"/>
</dbReference>
<name>A0A109MUZ8_9BACI</name>
<dbReference type="UniPathway" id="UPA00251">
    <property type="reaction ID" value="UER00320"/>
</dbReference>
<accession>A0A109MUZ8</accession>
<comment type="similarity">
    <text evidence="2 9">Belongs to the uroporphyrinogen-III synthase family.</text>
</comment>
<dbReference type="SUPFAM" id="SSF69618">
    <property type="entry name" value="HemD-like"/>
    <property type="match status" value="1"/>
</dbReference>
<comment type="caution">
    <text evidence="11">The sequence shown here is derived from an EMBL/GenBank/DDBJ whole genome shotgun (WGS) entry which is preliminary data.</text>
</comment>
<dbReference type="AlphaFoldDB" id="A0A109MUZ8"/>
<dbReference type="Proteomes" id="UP000064189">
    <property type="component" value="Unassembled WGS sequence"/>
</dbReference>
<feature type="domain" description="Tetrapyrrole biosynthesis uroporphyrinogen III synthase" evidence="10">
    <location>
        <begin position="24"/>
        <end position="248"/>
    </location>
</feature>
<evidence type="ECO:0000256" key="8">
    <source>
        <dbReference type="ARBA" id="ARBA00048617"/>
    </source>
</evidence>
<evidence type="ECO:0000256" key="2">
    <source>
        <dbReference type="ARBA" id="ARBA00008133"/>
    </source>
</evidence>
<comment type="catalytic activity">
    <reaction evidence="8 9">
        <text>hydroxymethylbilane = uroporphyrinogen III + H2O</text>
        <dbReference type="Rhea" id="RHEA:18965"/>
        <dbReference type="ChEBI" id="CHEBI:15377"/>
        <dbReference type="ChEBI" id="CHEBI:57308"/>
        <dbReference type="ChEBI" id="CHEBI:57845"/>
        <dbReference type="EC" id="4.2.1.75"/>
    </reaction>
</comment>
<comment type="function">
    <text evidence="6 9">Catalyzes cyclization of the linear tetrapyrrole, hydroxymethylbilane, to the macrocyclic uroporphyrinogen III.</text>
</comment>
<comment type="pathway">
    <text evidence="1 9">Porphyrin-containing compound metabolism; protoporphyrin-IX biosynthesis; coproporphyrinogen-III from 5-aminolevulinate: step 3/4.</text>
</comment>
<dbReference type="InterPro" id="IPR003754">
    <property type="entry name" value="4pyrrol_synth_uPrphyn_synth"/>
</dbReference>
<sequence>MTPFQPLKDYQVLITRGKGQADGLKASIEENGGTPLLVPLLEFTLPDRLEEVRQCLAAIHTYDWIILTSQNGVDYFFQLLGKRPRTLPKIAVIGSKTEVALKRYGYEADFVPSEFVAEGFVSEFITILEPGTRVLLAKGNLARSVIAEAINEGGASCDEVIIYRTVLPASSEQELVHLIKNHAIDIITFTSSSTVNHFLQIMESHELGTYIDRIVIACIGPIAAKTAVKHGLSVDVCPDVYTTDAMVADIIHFIMKRNTKGGTLQ</sequence>
<dbReference type="EC" id="4.2.1.75" evidence="3 9"/>
<dbReference type="GO" id="GO:0006782">
    <property type="term" value="P:protoporphyrinogen IX biosynthetic process"/>
    <property type="evidence" value="ECO:0007669"/>
    <property type="project" value="UniProtKB-UniRule"/>
</dbReference>
<evidence type="ECO:0000256" key="9">
    <source>
        <dbReference type="RuleBase" id="RU366031"/>
    </source>
</evidence>
<dbReference type="CDD" id="cd06578">
    <property type="entry name" value="HemD"/>
    <property type="match status" value="1"/>
</dbReference>
<dbReference type="GO" id="GO:0004852">
    <property type="term" value="F:uroporphyrinogen-III synthase activity"/>
    <property type="evidence" value="ECO:0007669"/>
    <property type="project" value="UniProtKB-UniRule"/>
</dbReference>
<evidence type="ECO:0000256" key="7">
    <source>
        <dbReference type="ARBA" id="ARBA00040167"/>
    </source>
</evidence>
<evidence type="ECO:0000256" key="5">
    <source>
        <dbReference type="ARBA" id="ARBA00023244"/>
    </source>
</evidence>
<dbReference type="InterPro" id="IPR036108">
    <property type="entry name" value="4pyrrol_syn_uPrphyn_synt_sf"/>
</dbReference>
<proteinExistence type="inferred from homology"/>
<dbReference type="Gene3D" id="3.40.50.10090">
    <property type="match status" value="2"/>
</dbReference>
<evidence type="ECO:0000256" key="3">
    <source>
        <dbReference type="ARBA" id="ARBA00013109"/>
    </source>
</evidence>
<organism evidence="11 12">
    <name type="scientific">Peribacillus simplex</name>
    <dbReference type="NCBI Taxonomy" id="1478"/>
    <lineage>
        <taxon>Bacteria</taxon>
        <taxon>Bacillati</taxon>
        <taxon>Bacillota</taxon>
        <taxon>Bacilli</taxon>
        <taxon>Bacillales</taxon>
        <taxon>Bacillaceae</taxon>
        <taxon>Peribacillus</taxon>
    </lineage>
</organism>
<dbReference type="RefSeq" id="WP_061143495.1">
    <property type="nucleotide sequence ID" value="NZ_LNNH01000038.1"/>
</dbReference>
<evidence type="ECO:0000256" key="6">
    <source>
        <dbReference type="ARBA" id="ARBA00037589"/>
    </source>
</evidence>
<dbReference type="EMBL" id="LNNH01000038">
    <property type="protein sequence ID" value="KWW15918.1"/>
    <property type="molecule type" value="Genomic_DNA"/>
</dbReference>
<evidence type="ECO:0000313" key="12">
    <source>
        <dbReference type="Proteomes" id="UP000064189"/>
    </source>
</evidence>
<evidence type="ECO:0000256" key="1">
    <source>
        <dbReference type="ARBA" id="ARBA00004772"/>
    </source>
</evidence>
<evidence type="ECO:0000313" key="11">
    <source>
        <dbReference type="EMBL" id="KWW15918.1"/>
    </source>
</evidence>
<keyword evidence="5 9" id="KW-0627">Porphyrin biosynthesis</keyword>
<evidence type="ECO:0000259" key="10">
    <source>
        <dbReference type="Pfam" id="PF02602"/>
    </source>
</evidence>
<gene>
    <name evidence="11" type="ORF">AS888_07700</name>
</gene>
<keyword evidence="4 9" id="KW-0456">Lyase</keyword>
<dbReference type="GO" id="GO:0006780">
    <property type="term" value="P:uroporphyrinogen III biosynthetic process"/>
    <property type="evidence" value="ECO:0007669"/>
    <property type="project" value="UniProtKB-UniRule"/>
</dbReference>
<keyword evidence="12" id="KW-1185">Reference proteome</keyword>
<dbReference type="PANTHER" id="PTHR38042">
    <property type="entry name" value="UROPORPHYRINOGEN-III SYNTHASE, CHLOROPLASTIC"/>
    <property type="match status" value="1"/>
</dbReference>
<protein>
    <recommendedName>
        <fullName evidence="7 9">Uroporphyrinogen-III synthase</fullName>
        <ecNumber evidence="3 9">4.2.1.75</ecNumber>
    </recommendedName>
</protein>